<proteinExistence type="predicted"/>
<reference evidence="3" key="1">
    <citation type="submission" date="2023-10" db="EMBL/GenBank/DDBJ databases">
        <title>Genome assembly of Pristionchus species.</title>
        <authorList>
            <person name="Yoshida K."/>
            <person name="Sommer R.J."/>
        </authorList>
    </citation>
    <scope>NUCLEOTIDE SEQUENCE</scope>
    <source>
        <strain evidence="3">RS5133</strain>
    </source>
</reference>
<evidence type="ECO:0000256" key="2">
    <source>
        <dbReference type="SAM" id="MobiDB-lite"/>
    </source>
</evidence>
<feature type="non-terminal residue" evidence="3">
    <location>
        <position position="1"/>
    </location>
</feature>
<accession>A0AAV5WWF6</accession>
<feature type="region of interest" description="Disordered" evidence="2">
    <location>
        <begin position="1"/>
        <end position="28"/>
    </location>
</feature>
<comment type="caution">
    <text evidence="3">The sequence shown here is derived from an EMBL/GenBank/DDBJ whole genome shotgun (WGS) entry which is preliminary data.</text>
</comment>
<feature type="region of interest" description="Disordered" evidence="2">
    <location>
        <begin position="76"/>
        <end position="103"/>
    </location>
</feature>
<dbReference type="Proteomes" id="UP001432322">
    <property type="component" value="Unassembled WGS sequence"/>
</dbReference>
<dbReference type="AlphaFoldDB" id="A0AAV5WWF6"/>
<name>A0AAV5WWF6_9BILA</name>
<feature type="coiled-coil region" evidence="1">
    <location>
        <begin position="299"/>
        <end position="334"/>
    </location>
</feature>
<feature type="compositionally biased region" description="Polar residues" evidence="2">
    <location>
        <begin position="1"/>
        <end position="18"/>
    </location>
</feature>
<evidence type="ECO:0000313" key="3">
    <source>
        <dbReference type="EMBL" id="GMT36472.1"/>
    </source>
</evidence>
<organism evidence="3 4">
    <name type="scientific">Pristionchus fissidentatus</name>
    <dbReference type="NCBI Taxonomy" id="1538716"/>
    <lineage>
        <taxon>Eukaryota</taxon>
        <taxon>Metazoa</taxon>
        <taxon>Ecdysozoa</taxon>
        <taxon>Nematoda</taxon>
        <taxon>Chromadorea</taxon>
        <taxon>Rhabditida</taxon>
        <taxon>Rhabditina</taxon>
        <taxon>Diplogasteromorpha</taxon>
        <taxon>Diplogasteroidea</taxon>
        <taxon>Neodiplogasteridae</taxon>
        <taxon>Pristionchus</taxon>
    </lineage>
</organism>
<keyword evidence="4" id="KW-1185">Reference proteome</keyword>
<gene>
    <name evidence="3" type="ORF">PFISCL1PPCAC_27769</name>
</gene>
<sequence length="413" mass="46889">HSAQRATIQTPVPSPTGSEDSDLPIPSKVAPNLLSPIENHCNKNDACRRRASLPDDLLDDFIKSLFPQCQTWSDLARGNSRPHPDLVDALSHGAPSGEQTSRTSAAAMLDNVDEAIDEGSTQQRRYKFSRQLSWGRIRKLKSTQWNVAPKSTRSSRRKIKKNEKAVTPETPAISVLDSNPLKESGAFVDEIVDEEPPHDMIACDDVLRVIDLSCSVPEVNKRVEEGMICPVCKRAPTLYPSSSSKTCPICSTRLVPITADFADMSKINQISLPKDKRHNLQQPTFAQLMAAANAHGAKNNKAAEEIQREKRTEMKLLNEKRRDQLIKREEHKKKAALIRSPLPVETEEIRAERLARHRSKESFLSQYFRSKDYNPLEYTSEKKKEKEKNEWQNIDLMRRHSRRLAQKQEFGRL</sequence>
<evidence type="ECO:0000313" key="4">
    <source>
        <dbReference type="Proteomes" id="UP001432322"/>
    </source>
</evidence>
<protein>
    <submittedName>
        <fullName evidence="3">Uncharacterized protein</fullName>
    </submittedName>
</protein>
<evidence type="ECO:0000256" key="1">
    <source>
        <dbReference type="SAM" id="Coils"/>
    </source>
</evidence>
<keyword evidence="1" id="KW-0175">Coiled coil</keyword>
<dbReference type="EMBL" id="BTSY01000007">
    <property type="protein sequence ID" value="GMT36472.1"/>
    <property type="molecule type" value="Genomic_DNA"/>
</dbReference>